<name>A0A0F9P5H4_9ZZZZ</name>
<evidence type="ECO:0000313" key="1">
    <source>
        <dbReference type="EMBL" id="KKN25289.1"/>
    </source>
</evidence>
<dbReference type="AlphaFoldDB" id="A0A0F9P5H4"/>
<proteinExistence type="predicted"/>
<accession>A0A0F9P5H4</accession>
<reference evidence="1" key="1">
    <citation type="journal article" date="2015" name="Nature">
        <title>Complex archaea that bridge the gap between prokaryotes and eukaryotes.</title>
        <authorList>
            <person name="Spang A."/>
            <person name="Saw J.H."/>
            <person name="Jorgensen S.L."/>
            <person name="Zaremba-Niedzwiedzka K."/>
            <person name="Martijn J."/>
            <person name="Lind A.E."/>
            <person name="van Eijk R."/>
            <person name="Schleper C."/>
            <person name="Guy L."/>
            <person name="Ettema T.J."/>
        </authorList>
    </citation>
    <scope>NUCLEOTIDE SEQUENCE</scope>
</reference>
<protein>
    <submittedName>
        <fullName evidence="1">Uncharacterized protein</fullName>
    </submittedName>
</protein>
<dbReference type="EMBL" id="LAZR01002813">
    <property type="protein sequence ID" value="KKN25289.1"/>
    <property type="molecule type" value="Genomic_DNA"/>
</dbReference>
<organism evidence="1">
    <name type="scientific">marine sediment metagenome</name>
    <dbReference type="NCBI Taxonomy" id="412755"/>
    <lineage>
        <taxon>unclassified sequences</taxon>
        <taxon>metagenomes</taxon>
        <taxon>ecological metagenomes</taxon>
    </lineage>
</organism>
<gene>
    <name evidence="1" type="ORF">LCGC14_0886180</name>
</gene>
<sequence length="83" mass="9659">MNEDDIRNSIMKKAHTYAEWTIGITENPKTRKSGHGNPKKWFQWRSNTEGVVRKLEKDFLKKGMKGATGGGKEPKYIYIFKKK</sequence>
<comment type="caution">
    <text evidence="1">The sequence shown here is derived from an EMBL/GenBank/DDBJ whole genome shotgun (WGS) entry which is preliminary data.</text>
</comment>